<reference evidence="11" key="1">
    <citation type="submission" date="2019-12" db="EMBL/GenBank/DDBJ databases">
        <title>Comparative genomics gives insights into the taxonomy of the Azoarcus-Aromatoleum group and reveals separate origins of nif in the plant-associated Azoarcus and non-plant-associated Aromatoleum sub-groups.</title>
        <authorList>
            <person name="Lafos M."/>
            <person name="Maluk M."/>
            <person name="Batista M."/>
            <person name="Junghare M."/>
            <person name="Carmona M."/>
            <person name="Faoro H."/>
            <person name="Cruz L.M."/>
            <person name="Battistoni F."/>
            <person name="De Souza E."/>
            <person name="Pedrosa F."/>
            <person name="Chen W.-M."/>
            <person name="Poole P.S."/>
            <person name="Dixon R.A."/>
            <person name="James E.K."/>
        </authorList>
    </citation>
    <scope>NUCLEOTIDE SEQUENCE</scope>
    <source>
        <strain evidence="11">U120</strain>
    </source>
</reference>
<evidence type="ECO:0000256" key="5">
    <source>
        <dbReference type="ARBA" id="ARBA00023002"/>
    </source>
</evidence>
<comment type="caution">
    <text evidence="11">The sequence shown here is derived from an EMBL/GenBank/DDBJ whole genome shotgun (WGS) entry which is preliminary data.</text>
</comment>
<evidence type="ECO:0000313" key="12">
    <source>
        <dbReference type="Proteomes" id="UP000601990"/>
    </source>
</evidence>
<evidence type="ECO:0000259" key="7">
    <source>
        <dbReference type="Pfam" id="PF00441"/>
    </source>
</evidence>
<dbReference type="InterPro" id="IPR036250">
    <property type="entry name" value="AcylCo_DH-like_C"/>
</dbReference>
<dbReference type="Pfam" id="PF00441">
    <property type="entry name" value="Acyl-CoA_dh_1"/>
    <property type="match status" value="1"/>
</dbReference>
<comment type="cofactor">
    <cofactor evidence="1 6">
        <name>FAD</name>
        <dbReference type="ChEBI" id="CHEBI:57692"/>
    </cofactor>
</comment>
<keyword evidence="4 6" id="KW-0274">FAD</keyword>
<dbReference type="InterPro" id="IPR037069">
    <property type="entry name" value="AcylCoA_DH/ox_N_sf"/>
</dbReference>
<protein>
    <submittedName>
        <fullName evidence="11">Acyl-CoA dehydrogenase</fullName>
    </submittedName>
</protein>
<accession>A0ABX1N2B7</accession>
<dbReference type="InterPro" id="IPR009100">
    <property type="entry name" value="AcylCoA_DH/oxidase_NM_dom_sf"/>
</dbReference>
<dbReference type="InterPro" id="IPR052166">
    <property type="entry name" value="Diverse_Acyl-CoA_DH"/>
</dbReference>
<evidence type="ECO:0000256" key="4">
    <source>
        <dbReference type="ARBA" id="ARBA00022827"/>
    </source>
</evidence>
<dbReference type="PANTHER" id="PTHR42803:SF1">
    <property type="entry name" value="BROAD-SPECIFICITY LINEAR ACYL-COA DEHYDROGENASE FADE5"/>
    <property type="match status" value="1"/>
</dbReference>
<evidence type="ECO:0000256" key="1">
    <source>
        <dbReference type="ARBA" id="ARBA00001974"/>
    </source>
</evidence>
<dbReference type="Proteomes" id="UP000601990">
    <property type="component" value="Unassembled WGS sequence"/>
</dbReference>
<dbReference type="RefSeq" id="WP_169198475.1">
    <property type="nucleotide sequence ID" value="NZ_WTVH02000010.1"/>
</dbReference>
<dbReference type="PANTHER" id="PTHR42803">
    <property type="entry name" value="ACYL-COA DEHYDROGENASE"/>
    <property type="match status" value="1"/>
</dbReference>
<evidence type="ECO:0000259" key="10">
    <source>
        <dbReference type="Pfam" id="PF12806"/>
    </source>
</evidence>
<keyword evidence="12" id="KW-1185">Reference proteome</keyword>
<comment type="similarity">
    <text evidence="2 6">Belongs to the acyl-CoA dehydrogenase family.</text>
</comment>
<dbReference type="Pfam" id="PF02771">
    <property type="entry name" value="Acyl-CoA_dh_N"/>
    <property type="match status" value="1"/>
</dbReference>
<dbReference type="Gene3D" id="1.20.140.10">
    <property type="entry name" value="Butyryl-CoA Dehydrogenase, subunit A, domain 3"/>
    <property type="match status" value="1"/>
</dbReference>
<dbReference type="SUPFAM" id="SSF47203">
    <property type="entry name" value="Acyl-CoA dehydrogenase C-terminal domain-like"/>
    <property type="match status" value="1"/>
</dbReference>
<dbReference type="InterPro" id="IPR009075">
    <property type="entry name" value="AcylCo_DH/oxidase_C"/>
</dbReference>
<evidence type="ECO:0000256" key="2">
    <source>
        <dbReference type="ARBA" id="ARBA00009347"/>
    </source>
</evidence>
<proteinExistence type="inferred from homology"/>
<dbReference type="InterPro" id="IPR025878">
    <property type="entry name" value="Acyl-CoA_dh-like_C_dom"/>
</dbReference>
<dbReference type="InterPro" id="IPR006091">
    <property type="entry name" value="Acyl-CoA_Oxase/DH_mid-dom"/>
</dbReference>
<gene>
    <name evidence="11" type="ORF">GO608_07615</name>
</gene>
<organism evidence="11 12">
    <name type="scientific">Aromatoleum buckelii</name>
    <dbReference type="NCBI Taxonomy" id="200254"/>
    <lineage>
        <taxon>Bacteria</taxon>
        <taxon>Pseudomonadati</taxon>
        <taxon>Pseudomonadota</taxon>
        <taxon>Betaproteobacteria</taxon>
        <taxon>Rhodocyclales</taxon>
        <taxon>Rhodocyclaceae</taxon>
        <taxon>Aromatoleum</taxon>
    </lineage>
</organism>
<feature type="domain" description="Acyl-CoA dehydrogenase/oxidase C-terminal" evidence="7">
    <location>
        <begin position="284"/>
        <end position="450"/>
    </location>
</feature>
<dbReference type="Pfam" id="PF12806">
    <property type="entry name" value="Acyl-CoA_dh_C"/>
    <property type="match status" value="1"/>
</dbReference>
<dbReference type="InterPro" id="IPR046373">
    <property type="entry name" value="Acyl-CoA_Oxase/DH_mid-dom_sf"/>
</dbReference>
<feature type="domain" description="Acyl-CoA oxidase/dehydrogenase middle" evidence="8">
    <location>
        <begin position="162"/>
        <end position="270"/>
    </location>
</feature>
<evidence type="ECO:0000259" key="8">
    <source>
        <dbReference type="Pfam" id="PF02770"/>
    </source>
</evidence>
<evidence type="ECO:0000256" key="6">
    <source>
        <dbReference type="RuleBase" id="RU362125"/>
    </source>
</evidence>
<evidence type="ECO:0000313" key="11">
    <source>
        <dbReference type="EMBL" id="NMF93192.1"/>
    </source>
</evidence>
<evidence type="ECO:0000259" key="9">
    <source>
        <dbReference type="Pfam" id="PF02771"/>
    </source>
</evidence>
<name>A0ABX1N2B7_9RHOO</name>
<feature type="domain" description="Acetyl-CoA dehydrogenase-like C-terminal" evidence="10">
    <location>
        <begin position="474"/>
        <end position="593"/>
    </location>
</feature>
<dbReference type="InterPro" id="IPR013786">
    <property type="entry name" value="AcylCoA_DH/ox_N"/>
</dbReference>
<keyword evidence="3 6" id="KW-0285">Flavoprotein</keyword>
<dbReference type="Pfam" id="PF02770">
    <property type="entry name" value="Acyl-CoA_dh_M"/>
    <property type="match status" value="1"/>
</dbReference>
<dbReference type="Gene3D" id="1.10.540.10">
    <property type="entry name" value="Acyl-CoA dehydrogenase/oxidase, N-terminal domain"/>
    <property type="match status" value="1"/>
</dbReference>
<dbReference type="EMBL" id="WTVH01000011">
    <property type="protein sequence ID" value="NMF93192.1"/>
    <property type="molecule type" value="Genomic_DNA"/>
</dbReference>
<dbReference type="Gene3D" id="2.40.110.10">
    <property type="entry name" value="Butyryl-CoA Dehydrogenase, subunit A, domain 2"/>
    <property type="match status" value="1"/>
</dbReference>
<evidence type="ECO:0000256" key="3">
    <source>
        <dbReference type="ARBA" id="ARBA00022630"/>
    </source>
</evidence>
<dbReference type="SUPFAM" id="SSF56645">
    <property type="entry name" value="Acyl-CoA dehydrogenase NM domain-like"/>
    <property type="match status" value="1"/>
</dbReference>
<sequence>MSQYTAPVRDMQFVMHELAGLEEVAKLPGCEEVSSDLVDAILDEANKFASGVLAPLNRVGDEEGAKWEHGKVTTAPGWKEAYRQFSEAGWTAVAGDPEYGGQGLPKLLSTAVMEMWKAANMAFSLCPMLTNGAIEAIALRGSDEQKAAYLPKMISGEWTGTMNLTEPQAGSDLAAVRTRAEPQGDGTYRVFGQKIFITYGEHDLTDNIVHLVLARLPDAPEGVKGISLFVVPKFLLNADGTPGARNDVQCVSIEHKLGIHASPTCVLAFGDNGGAIGTLVGEANRGLEYMFIMMNEARFAVGLEGLALSERAYQHALGYAKDRVQGTEAGVRGGPKVSIIHHPDVRRMLMSMKSQTEAMRALAYVVGAATDQAHRHPDAEVRARQQAFVDLMIPVVKGWCTENSIDIASTGVQVHGGMGFIEEAGAAQHLRDARITTIYEGTTAIQANDLIGRKIAREDGVTVRALIGEMRVVQAQLAEQQGDAFAAIRKSLDAGIAAVEAAVDYIVATYNNDIKAASVGSVPFLKLLGIVGGGWQMARAALASQARITAGSDDVFYPTKIVTARFYADHVLSLAPALAYAVVNGAAGALALDEAQF</sequence>
<keyword evidence="5 6" id="KW-0560">Oxidoreductase</keyword>
<feature type="domain" description="Acyl-CoA dehydrogenase/oxidase N-terminal" evidence="9">
    <location>
        <begin position="40"/>
        <end position="157"/>
    </location>
</feature>